<dbReference type="eggNOG" id="ENOG5032Z36">
    <property type="taxonomic scope" value="Bacteria"/>
</dbReference>
<comment type="caution">
    <text evidence="3">The sequence shown here is derived from an EMBL/GenBank/DDBJ whole genome shotgun (WGS) entry which is preliminary data.</text>
</comment>
<organism evidence="3 4">
    <name type="scientific">Flavobacterium limnosediminis JC2902</name>
    <dbReference type="NCBI Taxonomy" id="1341181"/>
    <lineage>
        <taxon>Bacteria</taxon>
        <taxon>Pseudomonadati</taxon>
        <taxon>Bacteroidota</taxon>
        <taxon>Flavobacteriia</taxon>
        <taxon>Flavobacteriales</taxon>
        <taxon>Flavobacteriaceae</taxon>
        <taxon>Flavobacterium</taxon>
    </lineage>
</organism>
<dbReference type="Pfam" id="PF20305">
    <property type="entry name" value="pYEATS"/>
    <property type="match status" value="1"/>
</dbReference>
<gene>
    <name evidence="3" type="ORF">FLJC2902T_12990</name>
</gene>
<dbReference type="PATRIC" id="fig|1341181.4.peg.1280"/>
<keyword evidence="4" id="KW-1185">Reference proteome</keyword>
<dbReference type="STRING" id="1341181.FLJC2902T_12990"/>
<keyword evidence="1" id="KW-1133">Transmembrane helix</keyword>
<evidence type="ECO:0000256" key="1">
    <source>
        <dbReference type="SAM" id="Phobius"/>
    </source>
</evidence>
<feature type="transmembrane region" description="Helical" evidence="1">
    <location>
        <begin position="21"/>
        <end position="43"/>
    </location>
</feature>
<feature type="transmembrane region" description="Helical" evidence="1">
    <location>
        <begin position="154"/>
        <end position="177"/>
    </location>
</feature>
<evidence type="ECO:0000313" key="4">
    <source>
        <dbReference type="Proteomes" id="UP000018004"/>
    </source>
</evidence>
<evidence type="ECO:0000259" key="2">
    <source>
        <dbReference type="Pfam" id="PF20305"/>
    </source>
</evidence>
<reference evidence="3 4" key="1">
    <citation type="submission" date="2013-08" db="EMBL/GenBank/DDBJ databases">
        <title>Flavobacterium limnosediminis JC2902 genome sequencing.</title>
        <authorList>
            <person name="Lee K."/>
            <person name="Yi H."/>
            <person name="Park S."/>
            <person name="Chun J."/>
        </authorList>
    </citation>
    <scope>NUCLEOTIDE SEQUENCE [LARGE SCALE GENOMIC DNA]</scope>
    <source>
        <strain evidence="3 4">JC2902</strain>
    </source>
</reference>
<dbReference type="AlphaFoldDB" id="V6SPV2"/>
<accession>V6SPV2</accession>
<dbReference type="EMBL" id="AVGG01000005">
    <property type="protein sequence ID" value="ESU28708.1"/>
    <property type="molecule type" value="Genomic_DNA"/>
</dbReference>
<sequence>MTKIIEWFFGDMSSRQENPNGLYKGIIVTILTITIIISIMLSFITKNSIAGIITFIMVAGACFACGGAIGFLFGLPKSNGKSNNVSNGKNETDIHHNDFEDNTNLQEVSDWLTKIIVGLSLIKINTIFSWLENAATNFSNPYKESCIEGYNFDFYAFAYSVIILYFLIGGGLLYLWARTNLSVIFSLMSKQKKLISEKKDLVKTIQELKNENAPAHDMNKSLDESINNISYQISDAFKNATEVIYNSKAIKYKDDLQKGRWGSKSKAGGYIFEANYNSGQSSTIGMHSITLSIRSLDAEKPLNGDVAFFLHDTFRDPIRYTKAINNRAEITITAWEAFVVGARLENGIELELDLNNIKGFPSDFYWA</sequence>
<dbReference type="RefSeq" id="WP_023578944.1">
    <property type="nucleotide sequence ID" value="NZ_AVGG01000005.1"/>
</dbReference>
<name>V6SPV2_9FLAO</name>
<dbReference type="OrthoDB" id="1257168at2"/>
<keyword evidence="1" id="KW-0472">Membrane</keyword>
<protein>
    <recommendedName>
        <fullName evidence="2">Prokaryotic YEATS domain-containing protein</fullName>
    </recommendedName>
</protein>
<feature type="domain" description="Prokaryotic YEATS" evidence="2">
    <location>
        <begin position="290"/>
        <end position="355"/>
    </location>
</feature>
<keyword evidence="1" id="KW-0812">Transmembrane</keyword>
<dbReference type="Proteomes" id="UP000018004">
    <property type="component" value="Unassembled WGS sequence"/>
</dbReference>
<dbReference type="InterPro" id="IPR046888">
    <property type="entry name" value="pYEATS"/>
</dbReference>
<evidence type="ECO:0000313" key="3">
    <source>
        <dbReference type="EMBL" id="ESU28708.1"/>
    </source>
</evidence>
<proteinExistence type="predicted"/>
<feature type="transmembrane region" description="Helical" evidence="1">
    <location>
        <begin position="49"/>
        <end position="73"/>
    </location>
</feature>